<dbReference type="Gene3D" id="3.40.50.1820">
    <property type="entry name" value="alpha/beta hydrolase"/>
    <property type="match status" value="1"/>
</dbReference>
<protein>
    <submittedName>
        <fullName evidence="5">Alpha/beta-hydrolase</fullName>
    </submittedName>
</protein>
<evidence type="ECO:0000256" key="1">
    <source>
        <dbReference type="ARBA" id="ARBA00005964"/>
    </source>
</evidence>
<evidence type="ECO:0000313" key="6">
    <source>
        <dbReference type="Proteomes" id="UP000799779"/>
    </source>
</evidence>
<dbReference type="Proteomes" id="UP000799779">
    <property type="component" value="Unassembled WGS sequence"/>
</dbReference>
<accession>A0A6A5WKQ4</accession>
<name>A0A6A5WKQ4_9PLEO</name>
<keyword evidence="3" id="KW-0732">Signal</keyword>
<dbReference type="InterPro" id="IPR002018">
    <property type="entry name" value="CarbesteraseB"/>
</dbReference>
<gene>
    <name evidence="5" type="ORF">P154DRAFT_491457</name>
</gene>
<dbReference type="SUPFAM" id="SSF53474">
    <property type="entry name" value="alpha/beta-Hydrolases"/>
    <property type="match status" value="1"/>
</dbReference>
<evidence type="ECO:0000259" key="4">
    <source>
        <dbReference type="Pfam" id="PF00135"/>
    </source>
</evidence>
<dbReference type="InterPro" id="IPR029058">
    <property type="entry name" value="AB_hydrolase_fold"/>
</dbReference>
<keyword evidence="2 5" id="KW-0378">Hydrolase</keyword>
<feature type="chain" id="PRO_5025687292" evidence="3">
    <location>
        <begin position="22"/>
        <end position="632"/>
    </location>
</feature>
<dbReference type="OrthoDB" id="408631at2759"/>
<feature type="domain" description="Carboxylesterase type B" evidence="4">
    <location>
        <begin position="40"/>
        <end position="533"/>
    </location>
</feature>
<dbReference type="Pfam" id="PF00135">
    <property type="entry name" value="COesterase"/>
    <property type="match status" value="1"/>
</dbReference>
<dbReference type="PANTHER" id="PTHR43142">
    <property type="entry name" value="CARBOXYLIC ESTER HYDROLASE"/>
    <property type="match status" value="1"/>
</dbReference>
<reference evidence="5" key="1">
    <citation type="journal article" date="2020" name="Stud. Mycol.">
        <title>101 Dothideomycetes genomes: a test case for predicting lifestyles and emergence of pathogens.</title>
        <authorList>
            <person name="Haridas S."/>
            <person name="Albert R."/>
            <person name="Binder M."/>
            <person name="Bloem J."/>
            <person name="Labutti K."/>
            <person name="Salamov A."/>
            <person name="Andreopoulos B."/>
            <person name="Baker S."/>
            <person name="Barry K."/>
            <person name="Bills G."/>
            <person name="Bluhm B."/>
            <person name="Cannon C."/>
            <person name="Castanera R."/>
            <person name="Culley D."/>
            <person name="Daum C."/>
            <person name="Ezra D."/>
            <person name="Gonzalez J."/>
            <person name="Henrissat B."/>
            <person name="Kuo A."/>
            <person name="Liang C."/>
            <person name="Lipzen A."/>
            <person name="Lutzoni F."/>
            <person name="Magnuson J."/>
            <person name="Mondo S."/>
            <person name="Nolan M."/>
            <person name="Ohm R."/>
            <person name="Pangilinan J."/>
            <person name="Park H.-J."/>
            <person name="Ramirez L."/>
            <person name="Alfaro M."/>
            <person name="Sun H."/>
            <person name="Tritt A."/>
            <person name="Yoshinaga Y."/>
            <person name="Zwiers L.-H."/>
            <person name="Turgeon B."/>
            <person name="Goodwin S."/>
            <person name="Spatafora J."/>
            <person name="Crous P."/>
            <person name="Grigoriev I."/>
        </authorList>
    </citation>
    <scope>NUCLEOTIDE SEQUENCE</scope>
    <source>
        <strain evidence="5">CBS 123094</strain>
    </source>
</reference>
<dbReference type="GO" id="GO:0016787">
    <property type="term" value="F:hydrolase activity"/>
    <property type="evidence" value="ECO:0007669"/>
    <property type="project" value="UniProtKB-KW"/>
</dbReference>
<organism evidence="5 6">
    <name type="scientific">Amniculicola lignicola CBS 123094</name>
    <dbReference type="NCBI Taxonomy" id="1392246"/>
    <lineage>
        <taxon>Eukaryota</taxon>
        <taxon>Fungi</taxon>
        <taxon>Dikarya</taxon>
        <taxon>Ascomycota</taxon>
        <taxon>Pezizomycotina</taxon>
        <taxon>Dothideomycetes</taxon>
        <taxon>Pleosporomycetidae</taxon>
        <taxon>Pleosporales</taxon>
        <taxon>Amniculicolaceae</taxon>
        <taxon>Amniculicola</taxon>
    </lineage>
</organism>
<dbReference type="AlphaFoldDB" id="A0A6A5WKQ4"/>
<proteinExistence type="inferred from homology"/>
<sequence length="632" mass="69557">MAVKLIILFACSSLFLTRVVCDAKGPTAQITSSGVTYRGKTINSIDHFLNIKYAHDTSGVRRFAPPQPYNPAEDTEIDASSRGCVCPQFPNAMPPILDETPFETMSEDCLNLRIARPEGTQFDAKLPVVVWLHGGGVLKGSAYDSHFDPTPLLQHSVSIGKPVIYVAINYRLSIFGFARLDVLKVDKSLNVGMRDQRMAFEWVKENIAAFGGDAEKITAYGLSAGGTFISFHMTAWSGEKGVPFTQAWIMSGPPGTGINMTSDFGVKHTQAVAKNVGCEEEGDKEVLQCLRESPMEDLMKVAMQYSVENHPPFGMFTFIPSIDGDMIPDRQSVLYETGNFVKGIPIVLGWTKDDGTMMSGPPSPSWEEAEAVIKQYAHTLTPSDLKYLARYYSPGPASEDFRNYHHAFGTSAPPVTVTWFRLVKIIRDLLFTCSSLDFAYVNTAYSLFAGPDYPGARLYQLNATMLGPLFKARGMPFMGISHGSDTNYIFNGVFPEGEPTDEDTKLANQMSTSFLNFAYTGDPNVPGVEGWDDWPVALSPDDLPMDESFPTRGYVQIIGGPHSSGKGVLRTQDVQEEDEAMEVQMIMQDIVAGTHIGQMDTKNGAKRQKEMDKEGLLEKCVFIRSLSDKLGV</sequence>
<evidence type="ECO:0000256" key="2">
    <source>
        <dbReference type="ARBA" id="ARBA00022801"/>
    </source>
</evidence>
<dbReference type="PANTHER" id="PTHR43142:SF1">
    <property type="entry name" value="CARBOXYLIC ESTER HYDROLASE"/>
    <property type="match status" value="1"/>
</dbReference>
<feature type="signal peptide" evidence="3">
    <location>
        <begin position="1"/>
        <end position="21"/>
    </location>
</feature>
<comment type="similarity">
    <text evidence="1">Belongs to the type-B carboxylesterase/lipase family.</text>
</comment>
<evidence type="ECO:0000313" key="5">
    <source>
        <dbReference type="EMBL" id="KAF2000731.1"/>
    </source>
</evidence>
<keyword evidence="6" id="KW-1185">Reference proteome</keyword>
<dbReference type="EMBL" id="ML977587">
    <property type="protein sequence ID" value="KAF2000731.1"/>
    <property type="molecule type" value="Genomic_DNA"/>
</dbReference>
<evidence type="ECO:0000256" key="3">
    <source>
        <dbReference type="SAM" id="SignalP"/>
    </source>
</evidence>